<dbReference type="Proteomes" id="UP000037035">
    <property type="component" value="Unassembled WGS sequence"/>
</dbReference>
<keyword evidence="2" id="KW-1133">Transmembrane helix</keyword>
<evidence type="ECO:0000313" key="5">
    <source>
        <dbReference type="Proteomes" id="UP000037035"/>
    </source>
</evidence>
<accession>A0A0L6UXC5</accession>
<proteinExistence type="predicted"/>
<evidence type="ECO:0000256" key="3">
    <source>
        <dbReference type="SAM" id="SignalP"/>
    </source>
</evidence>
<comment type="caution">
    <text evidence="4">The sequence shown here is derived from an EMBL/GenBank/DDBJ whole genome shotgun (WGS) entry which is preliminary data.</text>
</comment>
<sequence>MIPPCSYSPAVLIYLIIALIITSSPVNARECFWYTDNFGRRRRRCRGLVPGIIAAVVVGFFGKHCASLEVAFILAFLSLAFVLRRRQRRLENEAAPPTFRGATGLEEQVNNNIMSQQPPAYPPPSYPLNNLPPPPLVAELNNTTEKNDANNFPSLNITPPPPANIASHHASN</sequence>
<keyword evidence="5" id="KW-1185">Reference proteome</keyword>
<feature type="region of interest" description="Disordered" evidence="1">
    <location>
        <begin position="114"/>
        <end position="172"/>
    </location>
</feature>
<feature type="signal peptide" evidence="3">
    <location>
        <begin position="1"/>
        <end position="28"/>
    </location>
</feature>
<reference evidence="4 5" key="1">
    <citation type="submission" date="2015-08" db="EMBL/GenBank/DDBJ databases">
        <title>Next Generation Sequencing and Analysis of the Genome of Puccinia sorghi L Schw, the Causal Agent of Maize Common Rust.</title>
        <authorList>
            <person name="Rochi L."/>
            <person name="Burguener G."/>
            <person name="Darino M."/>
            <person name="Turjanski A."/>
            <person name="Kreff E."/>
            <person name="Dieguez M.J."/>
            <person name="Sacco F."/>
        </authorList>
    </citation>
    <scope>NUCLEOTIDE SEQUENCE [LARGE SCALE GENOMIC DNA]</scope>
    <source>
        <strain evidence="4 5">RO10H11247</strain>
    </source>
</reference>
<protein>
    <submittedName>
        <fullName evidence="4">Uncharacterized protein</fullName>
    </submittedName>
</protein>
<name>A0A0L6UXC5_9BASI</name>
<dbReference type="EMBL" id="LAVV01008557">
    <property type="protein sequence ID" value="KNZ52510.1"/>
    <property type="molecule type" value="Genomic_DNA"/>
</dbReference>
<dbReference type="VEuPathDB" id="FungiDB:VP01_354g5"/>
<evidence type="ECO:0000313" key="4">
    <source>
        <dbReference type="EMBL" id="KNZ52510.1"/>
    </source>
</evidence>
<keyword evidence="2" id="KW-0472">Membrane</keyword>
<feature type="compositionally biased region" description="Pro residues" evidence="1">
    <location>
        <begin position="119"/>
        <end position="136"/>
    </location>
</feature>
<feature type="transmembrane region" description="Helical" evidence="2">
    <location>
        <begin position="52"/>
        <end position="83"/>
    </location>
</feature>
<dbReference type="OrthoDB" id="2503332at2759"/>
<feature type="chain" id="PRO_5005568153" evidence="3">
    <location>
        <begin position="29"/>
        <end position="172"/>
    </location>
</feature>
<feature type="compositionally biased region" description="Polar residues" evidence="1">
    <location>
        <begin position="140"/>
        <end position="157"/>
    </location>
</feature>
<keyword evidence="3" id="KW-0732">Signal</keyword>
<keyword evidence="2" id="KW-0812">Transmembrane</keyword>
<organism evidence="4 5">
    <name type="scientific">Puccinia sorghi</name>
    <dbReference type="NCBI Taxonomy" id="27349"/>
    <lineage>
        <taxon>Eukaryota</taxon>
        <taxon>Fungi</taxon>
        <taxon>Dikarya</taxon>
        <taxon>Basidiomycota</taxon>
        <taxon>Pucciniomycotina</taxon>
        <taxon>Pucciniomycetes</taxon>
        <taxon>Pucciniales</taxon>
        <taxon>Pucciniaceae</taxon>
        <taxon>Puccinia</taxon>
    </lineage>
</organism>
<dbReference type="AlphaFoldDB" id="A0A0L6UXC5"/>
<evidence type="ECO:0000256" key="2">
    <source>
        <dbReference type="SAM" id="Phobius"/>
    </source>
</evidence>
<evidence type="ECO:0000256" key="1">
    <source>
        <dbReference type="SAM" id="MobiDB-lite"/>
    </source>
</evidence>
<dbReference type="STRING" id="27349.A0A0L6UXC5"/>
<gene>
    <name evidence="4" type="ORF">VP01_354g5</name>
</gene>